<evidence type="ECO:0000256" key="1">
    <source>
        <dbReference type="ARBA" id="ARBA00001974"/>
    </source>
</evidence>
<feature type="domain" description="FAD/NAD(P)-binding" evidence="11">
    <location>
        <begin position="18"/>
        <end position="180"/>
    </location>
</feature>
<evidence type="ECO:0000256" key="2">
    <source>
        <dbReference type="ARBA" id="ARBA00008312"/>
    </source>
</evidence>
<evidence type="ECO:0000256" key="9">
    <source>
        <dbReference type="PIRSR" id="PIRSR000362-1"/>
    </source>
</evidence>
<dbReference type="EC" id="1.18.1.2" evidence="3"/>
<keyword evidence="5 9" id="KW-0274">FAD</keyword>
<feature type="binding site" evidence="9">
    <location>
        <position position="373"/>
    </location>
    <ligand>
        <name>FAD</name>
        <dbReference type="ChEBI" id="CHEBI:57692"/>
    </ligand>
</feature>
<keyword evidence="13" id="KW-1185">Reference proteome</keyword>
<reference evidence="12 13" key="1">
    <citation type="submission" date="2019-03" db="EMBL/GenBank/DDBJ databases">
        <title>Genomics of glacier-inhabiting Cryobacterium strains.</title>
        <authorList>
            <person name="Liu Q."/>
            <person name="Xin Y.-H."/>
        </authorList>
    </citation>
    <scope>NUCLEOTIDE SEQUENCE [LARGE SCALE GENOMIC DNA]</scope>
    <source>
        <strain evidence="12 13">TMT1-51</strain>
    </source>
</reference>
<dbReference type="Pfam" id="PF07992">
    <property type="entry name" value="Pyr_redox_2"/>
    <property type="match status" value="1"/>
</dbReference>
<dbReference type="PANTHER" id="PTHR48467:SF1">
    <property type="entry name" value="GLUTAMATE SYNTHASE 1 [NADH], CHLOROPLASTIC-LIKE"/>
    <property type="match status" value="1"/>
</dbReference>
<feature type="binding site" evidence="9">
    <location>
        <begin position="380"/>
        <end position="382"/>
    </location>
    <ligand>
        <name>FAD</name>
        <dbReference type="ChEBI" id="CHEBI:57692"/>
    </ligand>
</feature>
<dbReference type="PRINTS" id="PR00419">
    <property type="entry name" value="ADXRDTASE"/>
</dbReference>
<accession>A0A4Y8JUY8</accession>
<evidence type="ECO:0000256" key="10">
    <source>
        <dbReference type="PIRSR" id="PIRSR000362-2"/>
    </source>
</evidence>
<dbReference type="InterPro" id="IPR021163">
    <property type="entry name" value="Ferredox_Rdtase_adrenod"/>
</dbReference>
<dbReference type="PANTHER" id="PTHR48467">
    <property type="entry name" value="GLUTAMATE SYNTHASE 1 [NADH], CHLOROPLASTIC-LIKE"/>
    <property type="match status" value="1"/>
</dbReference>
<dbReference type="RefSeq" id="WP_134424511.1">
    <property type="nucleotide sequence ID" value="NZ_SOHA01000025.1"/>
</dbReference>
<protein>
    <recommendedName>
        <fullName evidence="3">ferredoxin--NADP(+) reductase</fullName>
        <ecNumber evidence="3">1.18.1.2</ecNumber>
    </recommendedName>
</protein>
<feature type="binding site" evidence="10">
    <location>
        <begin position="166"/>
        <end position="169"/>
    </location>
    <ligand>
        <name>NADP(+)</name>
        <dbReference type="ChEBI" id="CHEBI:58349"/>
    </ligand>
</feature>
<dbReference type="GO" id="GO:0004324">
    <property type="term" value="F:ferredoxin-NADP+ reductase activity"/>
    <property type="evidence" value="ECO:0007669"/>
    <property type="project" value="UniProtKB-EC"/>
</dbReference>
<feature type="binding site" evidence="10">
    <location>
        <position position="380"/>
    </location>
    <ligand>
        <name>NADP(+)</name>
        <dbReference type="ChEBI" id="CHEBI:58349"/>
    </ligand>
</feature>
<evidence type="ECO:0000256" key="8">
    <source>
        <dbReference type="ARBA" id="ARBA00047776"/>
    </source>
</evidence>
<feature type="binding site" evidence="9">
    <location>
        <position position="27"/>
    </location>
    <ligand>
        <name>FAD</name>
        <dbReference type="ChEBI" id="CHEBI:57692"/>
    </ligand>
</feature>
<dbReference type="Proteomes" id="UP000297472">
    <property type="component" value="Unassembled WGS sequence"/>
</dbReference>
<organism evidence="12 13">
    <name type="scientific">Cryobacterium cryoconiti</name>
    <dbReference type="NCBI Taxonomy" id="1259239"/>
    <lineage>
        <taxon>Bacteria</taxon>
        <taxon>Bacillati</taxon>
        <taxon>Actinomycetota</taxon>
        <taxon>Actinomycetes</taxon>
        <taxon>Micrococcales</taxon>
        <taxon>Microbacteriaceae</taxon>
        <taxon>Cryobacterium</taxon>
    </lineage>
</organism>
<comment type="similarity">
    <text evidence="2">Belongs to the ferredoxin--NADP reductase type 1 family.</text>
</comment>
<evidence type="ECO:0000256" key="5">
    <source>
        <dbReference type="ARBA" id="ARBA00022827"/>
    </source>
</evidence>
<dbReference type="SUPFAM" id="SSF51971">
    <property type="entry name" value="Nucleotide-binding domain"/>
    <property type="match status" value="1"/>
</dbReference>
<sequence>MTRTPLSPQQPQPPQPLRVAIIGAGPAGIYAGNILGQMVRAAGHEVTIDLFDSLPAPYGLIRYGVAPDHPRIKGIVNSLHEMLDAGTIRFLGNVAYGTDIDLTDLSAHYHAVIFATGAIRDADLDIPGIDLPGSYGAADFVSWFDGHPDAPRDWPLDATDVAVIGNGNVALDVARMLAKHPADLLSTDIPANVHAGLLGSPVTDVHVFGRRGPGQVKFTPIELRELGDVPDVDVIVYEEDFPRDEQSEARLAASNNQVKVMSRTLNGWLTRQPTGASRRLHLHFLHSPAEVYGTDRVEGMRFERTRPTEDGGVRGTGEFLDYPVQAVYRAVGYRGSALPELPFDAARGVLPNDGGRILAADGTPLPGLYATGWIKRGPVGLIGHTKGDALETVTRLVEDLAQLPEPTASNGSGGDAAGDGILGLLGERGIRYTTWSGWLALDAHERALGDADESGVPRERVKVVPRGEQVAIAAETVLVTT</sequence>
<dbReference type="AlphaFoldDB" id="A0A4Y8JUY8"/>
<proteinExistence type="inferred from homology"/>
<feature type="binding site" evidence="9">
    <location>
        <position position="60"/>
    </location>
    <ligand>
        <name>FAD</name>
        <dbReference type="ChEBI" id="CHEBI:57692"/>
    </ligand>
</feature>
<evidence type="ECO:0000256" key="4">
    <source>
        <dbReference type="ARBA" id="ARBA00022630"/>
    </source>
</evidence>
<keyword evidence="7" id="KW-0560">Oxidoreductase</keyword>
<dbReference type="InterPro" id="IPR055275">
    <property type="entry name" value="Ferredox_Rdtase"/>
</dbReference>
<evidence type="ECO:0000256" key="7">
    <source>
        <dbReference type="ARBA" id="ARBA00023002"/>
    </source>
</evidence>
<gene>
    <name evidence="12" type="ORF">E3T49_08515</name>
</gene>
<evidence type="ECO:0000256" key="6">
    <source>
        <dbReference type="ARBA" id="ARBA00022857"/>
    </source>
</evidence>
<name>A0A4Y8JUY8_9MICO</name>
<dbReference type="InterPro" id="IPR023753">
    <property type="entry name" value="FAD/NAD-binding_dom"/>
</dbReference>
<feature type="binding site" evidence="10">
    <location>
        <position position="222"/>
    </location>
    <ligand>
        <name>NADP(+)</name>
        <dbReference type="ChEBI" id="CHEBI:58349"/>
    </ligand>
</feature>
<comment type="cofactor">
    <cofactor evidence="1 9">
        <name>FAD</name>
        <dbReference type="ChEBI" id="CHEBI:57692"/>
    </cofactor>
</comment>
<keyword evidence="4" id="KW-0285">Flavoprotein</keyword>
<evidence type="ECO:0000313" key="13">
    <source>
        <dbReference type="Proteomes" id="UP000297472"/>
    </source>
</evidence>
<dbReference type="OrthoDB" id="289202at2"/>
<comment type="caution">
    <text evidence="12">The sequence shown here is derived from an EMBL/GenBank/DDBJ whole genome shotgun (WGS) entry which is preliminary data.</text>
</comment>
<dbReference type="Gene3D" id="3.50.50.60">
    <property type="entry name" value="FAD/NAD(P)-binding domain"/>
    <property type="match status" value="1"/>
</dbReference>
<evidence type="ECO:0000313" key="12">
    <source>
        <dbReference type="EMBL" id="TFD30013.1"/>
    </source>
</evidence>
<evidence type="ECO:0000256" key="3">
    <source>
        <dbReference type="ARBA" id="ARBA00013223"/>
    </source>
</evidence>
<dbReference type="Gene3D" id="3.40.50.720">
    <property type="entry name" value="NAD(P)-binding Rossmann-like Domain"/>
    <property type="match status" value="1"/>
</dbReference>
<comment type="catalytic activity">
    <reaction evidence="8">
        <text>2 reduced [2Fe-2S]-[ferredoxin] + NADP(+) + H(+) = 2 oxidized [2Fe-2S]-[ferredoxin] + NADPH</text>
        <dbReference type="Rhea" id="RHEA:20125"/>
        <dbReference type="Rhea" id="RHEA-COMP:10000"/>
        <dbReference type="Rhea" id="RHEA-COMP:10001"/>
        <dbReference type="ChEBI" id="CHEBI:15378"/>
        <dbReference type="ChEBI" id="CHEBI:33737"/>
        <dbReference type="ChEBI" id="CHEBI:33738"/>
        <dbReference type="ChEBI" id="CHEBI:57783"/>
        <dbReference type="ChEBI" id="CHEBI:58349"/>
        <dbReference type="EC" id="1.18.1.2"/>
    </reaction>
</comment>
<keyword evidence="6 10" id="KW-0521">NADP</keyword>
<dbReference type="PIRSF" id="PIRSF000362">
    <property type="entry name" value="FNR"/>
    <property type="match status" value="1"/>
</dbReference>
<feature type="binding site" evidence="10">
    <location>
        <begin position="210"/>
        <end position="211"/>
    </location>
    <ligand>
        <name>NADP(+)</name>
        <dbReference type="ChEBI" id="CHEBI:58349"/>
    </ligand>
</feature>
<dbReference type="EMBL" id="SOHA01000025">
    <property type="protein sequence ID" value="TFD30013.1"/>
    <property type="molecule type" value="Genomic_DNA"/>
</dbReference>
<dbReference type="InterPro" id="IPR036188">
    <property type="entry name" value="FAD/NAD-bd_sf"/>
</dbReference>
<evidence type="ECO:0000259" key="11">
    <source>
        <dbReference type="Pfam" id="PF07992"/>
    </source>
</evidence>